<sequence length="194" mass="21168">MTATIRSTDSRGPRAARKPTVGSTNSKVTSIAQRKRAKTGPVLPNYSATEPAQALPRREASVLKVLPNSRFQPAWLRSLVQVQRASSVAVMLILGGALSLYGLTVYNEQRWSQEYQKLETLRLREQQLSAASEVLKHQLAKEAENPETGLASQKPGEMIFLEPVPVGRSPQPTIIPSPEPARSSQGAIETPLGY</sequence>
<dbReference type="Proteomes" id="UP000226442">
    <property type="component" value="Unassembled WGS sequence"/>
</dbReference>
<name>A0A2G4EWJ6_9CYAN</name>
<feature type="region of interest" description="Disordered" evidence="1">
    <location>
        <begin position="170"/>
        <end position="194"/>
    </location>
</feature>
<dbReference type="EMBL" id="NXIB02000180">
    <property type="protein sequence ID" value="PHX53547.1"/>
    <property type="molecule type" value="Genomic_DNA"/>
</dbReference>
<organism evidence="2 3">
    <name type="scientific">Tychonema bourrellyi FEM_GT703</name>
    <dbReference type="NCBI Taxonomy" id="2040638"/>
    <lineage>
        <taxon>Bacteria</taxon>
        <taxon>Bacillati</taxon>
        <taxon>Cyanobacteriota</taxon>
        <taxon>Cyanophyceae</taxon>
        <taxon>Oscillatoriophycideae</taxon>
        <taxon>Oscillatoriales</taxon>
        <taxon>Microcoleaceae</taxon>
        <taxon>Tychonema</taxon>
    </lineage>
</organism>
<comment type="caution">
    <text evidence="2">The sequence shown here is derived from an EMBL/GenBank/DDBJ whole genome shotgun (WGS) entry which is preliminary data.</text>
</comment>
<reference evidence="2" key="1">
    <citation type="submission" date="2017-10" db="EMBL/GenBank/DDBJ databases">
        <title>Draft genome sequence of the planktic cyanobacteria Tychonema bourrellyi isolated from alpine lentic freshwater.</title>
        <authorList>
            <person name="Tett A."/>
            <person name="Armanini F."/>
            <person name="Asnicar F."/>
            <person name="Boscaini A."/>
            <person name="Pasolli E."/>
            <person name="Zolfo M."/>
            <person name="Donati C."/>
            <person name="Salmaso N."/>
            <person name="Segata N."/>
        </authorList>
    </citation>
    <scope>NUCLEOTIDE SEQUENCE</scope>
    <source>
        <strain evidence="2">FEM_GT703</strain>
    </source>
</reference>
<dbReference type="AlphaFoldDB" id="A0A2G4EWJ6"/>
<evidence type="ECO:0000256" key="1">
    <source>
        <dbReference type="SAM" id="MobiDB-lite"/>
    </source>
</evidence>
<proteinExistence type="predicted"/>
<evidence type="ECO:0000313" key="2">
    <source>
        <dbReference type="EMBL" id="PHX53547.1"/>
    </source>
</evidence>
<feature type="region of interest" description="Disordered" evidence="1">
    <location>
        <begin position="1"/>
        <end position="51"/>
    </location>
</feature>
<dbReference type="RefSeq" id="WP_096830701.1">
    <property type="nucleotide sequence ID" value="NZ_NXIB02000180.1"/>
</dbReference>
<evidence type="ECO:0008006" key="4">
    <source>
        <dbReference type="Google" id="ProtNLM"/>
    </source>
</evidence>
<evidence type="ECO:0000313" key="3">
    <source>
        <dbReference type="Proteomes" id="UP000226442"/>
    </source>
</evidence>
<feature type="compositionally biased region" description="Polar residues" evidence="1">
    <location>
        <begin position="21"/>
        <end position="32"/>
    </location>
</feature>
<keyword evidence="3" id="KW-1185">Reference proteome</keyword>
<gene>
    <name evidence="2" type="ORF">CP500_020940</name>
</gene>
<accession>A0A2G4EWJ6</accession>
<protein>
    <recommendedName>
        <fullName evidence="4">Cell division protein FtsL</fullName>
    </recommendedName>
</protein>
<dbReference type="OrthoDB" id="424231at2"/>